<dbReference type="HOGENOM" id="CLU_007383_9_0_1"/>
<proteinExistence type="predicted"/>
<dbReference type="CDD" id="cd08958">
    <property type="entry name" value="FR_SDR_e"/>
    <property type="match status" value="1"/>
</dbReference>
<dbReference type="Gene3D" id="3.40.50.720">
    <property type="entry name" value="NAD(P)-binding Rossmann-like Domain"/>
    <property type="match status" value="1"/>
</dbReference>
<evidence type="ECO:0000259" key="2">
    <source>
        <dbReference type="Pfam" id="PF01370"/>
    </source>
</evidence>
<dbReference type="FunFam" id="3.40.50.720:FF:000428">
    <property type="entry name" value="Leucoanthocyanidin reductase"/>
    <property type="match status" value="1"/>
</dbReference>
<evidence type="ECO:0000313" key="4">
    <source>
        <dbReference type="Proteomes" id="UP000032180"/>
    </source>
</evidence>
<dbReference type="PANTHER" id="PTHR10366">
    <property type="entry name" value="NAD DEPENDENT EPIMERASE/DEHYDRATASE"/>
    <property type="match status" value="1"/>
</dbReference>
<dbReference type="PANTHER" id="PTHR10366:SF727">
    <property type="entry name" value="OS10G0477900 PROTEIN"/>
    <property type="match status" value="1"/>
</dbReference>
<dbReference type="SUPFAM" id="SSF51735">
    <property type="entry name" value="NAD(P)-binding Rossmann-fold domains"/>
    <property type="match status" value="1"/>
</dbReference>
<dbReference type="Pfam" id="PF01370">
    <property type="entry name" value="Epimerase"/>
    <property type="match status" value="1"/>
</dbReference>
<feature type="domain" description="NAD-dependent epimerase/dehydratase" evidence="2">
    <location>
        <begin position="10"/>
        <end position="268"/>
    </location>
</feature>
<reference evidence="3" key="3">
    <citation type="submission" date="2015-04" db="UniProtKB">
        <authorList>
            <consortium name="EnsemblPlants"/>
        </authorList>
    </citation>
    <scope>IDENTIFICATION</scope>
</reference>
<reference evidence="3 4" key="1">
    <citation type="submission" date="2012-08" db="EMBL/GenBank/DDBJ databases">
        <title>Oryza genome evolution.</title>
        <authorList>
            <person name="Wing R.A."/>
        </authorList>
    </citation>
    <scope>NUCLEOTIDE SEQUENCE</scope>
</reference>
<dbReference type="eggNOG" id="KOG1502">
    <property type="taxonomic scope" value="Eukaryota"/>
</dbReference>
<dbReference type="AlphaFoldDB" id="A0A0D9W9X5"/>
<dbReference type="InterPro" id="IPR050425">
    <property type="entry name" value="NAD(P)_dehydrat-like"/>
</dbReference>
<dbReference type="GO" id="GO:0016616">
    <property type="term" value="F:oxidoreductase activity, acting on the CH-OH group of donors, NAD or NADP as acceptor"/>
    <property type="evidence" value="ECO:0007669"/>
    <property type="project" value="TreeGrafter"/>
</dbReference>
<reference evidence="4" key="2">
    <citation type="submission" date="2013-12" db="EMBL/GenBank/DDBJ databases">
        <authorList>
            <person name="Yu Y."/>
            <person name="Lee S."/>
            <person name="de Baynast K."/>
            <person name="Wissotski M."/>
            <person name="Liu L."/>
            <person name="Talag J."/>
            <person name="Goicoechea J."/>
            <person name="Angelova A."/>
            <person name="Jetty R."/>
            <person name="Kudrna D."/>
            <person name="Golser W."/>
            <person name="Rivera L."/>
            <person name="Zhang J."/>
            <person name="Wing R."/>
        </authorList>
    </citation>
    <scope>NUCLEOTIDE SEQUENCE</scope>
</reference>
<name>A0A0D9W9X5_9ORYZ</name>
<dbReference type="Proteomes" id="UP000032180">
    <property type="component" value="Chromosome 4"/>
</dbReference>
<evidence type="ECO:0000313" key="3">
    <source>
        <dbReference type="EnsemblPlants" id="LPERR04G21910.1"/>
    </source>
</evidence>
<sequence>MSAVERKTACVTGGNSYIASALIKMLLQKGYAVNTTVRNPDDMVKNSHFKDLQELGPLKVFRTDLEEQGSFDEAVAGCDYAFLVAAPVNLKSHNPQKELVEAGVQGTLNVMRPCVKAGTVRRVILTSSAVAVFMRPLEGDGHVLGESSWSDFDYLTSAANEKSPGISSVFPQLLQAYSLSKLLSEKEASKVAEENGISLVTVCPVITVGPAPTAEAKPCVITVLSLLSGDKEMIGTLRLMAKAVGGLILVHVDDLCAAEIFVAENSSSSGRYICCGLNTSLLQLGRLLVAKYPQYNVDIAALGDVPDEKPRIRLSSEKLIGEGFEFRYKTIDEMYDDAFIEYGRAIGILPYK</sequence>
<dbReference type="InterPro" id="IPR001509">
    <property type="entry name" value="Epimerase_deHydtase"/>
</dbReference>
<dbReference type="Gramene" id="LPERR04G21910.1">
    <property type="protein sequence ID" value="LPERR04G21910.1"/>
    <property type="gene ID" value="LPERR04G21910"/>
</dbReference>
<dbReference type="EnsemblPlants" id="LPERR04G21910.1">
    <property type="protein sequence ID" value="LPERR04G21910.1"/>
    <property type="gene ID" value="LPERR04G21910"/>
</dbReference>
<keyword evidence="4" id="KW-1185">Reference proteome</keyword>
<dbReference type="InterPro" id="IPR036291">
    <property type="entry name" value="NAD(P)-bd_dom_sf"/>
</dbReference>
<evidence type="ECO:0000256" key="1">
    <source>
        <dbReference type="ARBA" id="ARBA00023002"/>
    </source>
</evidence>
<protein>
    <recommendedName>
        <fullName evidence="2">NAD-dependent epimerase/dehydratase domain-containing protein</fullName>
    </recommendedName>
</protein>
<organism evidence="3 4">
    <name type="scientific">Leersia perrieri</name>
    <dbReference type="NCBI Taxonomy" id="77586"/>
    <lineage>
        <taxon>Eukaryota</taxon>
        <taxon>Viridiplantae</taxon>
        <taxon>Streptophyta</taxon>
        <taxon>Embryophyta</taxon>
        <taxon>Tracheophyta</taxon>
        <taxon>Spermatophyta</taxon>
        <taxon>Magnoliopsida</taxon>
        <taxon>Liliopsida</taxon>
        <taxon>Poales</taxon>
        <taxon>Poaceae</taxon>
        <taxon>BOP clade</taxon>
        <taxon>Oryzoideae</taxon>
        <taxon>Oryzeae</taxon>
        <taxon>Oryzinae</taxon>
        <taxon>Leersia</taxon>
    </lineage>
</organism>
<accession>A0A0D9W9X5</accession>
<keyword evidence="1" id="KW-0560">Oxidoreductase</keyword>
<dbReference type="STRING" id="77586.A0A0D9W9X5"/>